<accession>A0A2M7AT06</accession>
<dbReference type="EMBL" id="PEWA01000009">
    <property type="protein sequence ID" value="PIU73751.1"/>
    <property type="molecule type" value="Genomic_DNA"/>
</dbReference>
<dbReference type="CDD" id="cd04186">
    <property type="entry name" value="GT_2_like_c"/>
    <property type="match status" value="1"/>
</dbReference>
<dbReference type="InterPro" id="IPR001173">
    <property type="entry name" value="Glyco_trans_2-like"/>
</dbReference>
<dbReference type="PANTHER" id="PTHR43179">
    <property type="entry name" value="RHAMNOSYLTRANSFERASE WBBL"/>
    <property type="match status" value="1"/>
</dbReference>
<dbReference type="Gene3D" id="3.90.550.10">
    <property type="entry name" value="Spore Coat Polysaccharide Biosynthesis Protein SpsA, Chain A"/>
    <property type="match status" value="1"/>
</dbReference>
<feature type="domain" description="Glycosyltransferase 2-like" evidence="4">
    <location>
        <begin position="7"/>
        <end position="147"/>
    </location>
</feature>
<dbReference type="AlphaFoldDB" id="A0A2M7AT06"/>
<comment type="caution">
    <text evidence="5">The sequence shown here is derived from an EMBL/GenBank/DDBJ whole genome shotgun (WGS) entry which is preliminary data.</text>
</comment>
<name>A0A2M7AT06_9BACT</name>
<dbReference type="SUPFAM" id="SSF53448">
    <property type="entry name" value="Nucleotide-diphospho-sugar transferases"/>
    <property type="match status" value="1"/>
</dbReference>
<dbReference type="Proteomes" id="UP000231407">
    <property type="component" value="Unassembled WGS sequence"/>
</dbReference>
<dbReference type="GO" id="GO:0016757">
    <property type="term" value="F:glycosyltransferase activity"/>
    <property type="evidence" value="ECO:0007669"/>
    <property type="project" value="UniProtKB-KW"/>
</dbReference>
<keyword evidence="2" id="KW-0328">Glycosyltransferase</keyword>
<dbReference type="InterPro" id="IPR029044">
    <property type="entry name" value="Nucleotide-diphossugar_trans"/>
</dbReference>
<protein>
    <recommendedName>
        <fullName evidence="4">Glycosyltransferase 2-like domain-containing protein</fullName>
    </recommendedName>
</protein>
<evidence type="ECO:0000256" key="1">
    <source>
        <dbReference type="ARBA" id="ARBA00006739"/>
    </source>
</evidence>
<proteinExistence type="inferred from homology"/>
<comment type="similarity">
    <text evidence="1">Belongs to the glycosyltransferase 2 family.</text>
</comment>
<reference evidence="6" key="1">
    <citation type="submission" date="2017-09" db="EMBL/GenBank/DDBJ databases">
        <title>Depth-based differentiation of microbial function through sediment-hosted aquifers and enrichment of novel symbionts in the deep terrestrial subsurface.</title>
        <authorList>
            <person name="Probst A.J."/>
            <person name="Ladd B."/>
            <person name="Jarett J.K."/>
            <person name="Geller-Mcgrath D.E."/>
            <person name="Sieber C.M.K."/>
            <person name="Emerson J.B."/>
            <person name="Anantharaman K."/>
            <person name="Thomas B.C."/>
            <person name="Malmstrom R."/>
            <person name="Stieglmeier M."/>
            <person name="Klingl A."/>
            <person name="Woyke T."/>
            <person name="Ryan C.M."/>
            <person name="Banfield J.F."/>
        </authorList>
    </citation>
    <scope>NUCLEOTIDE SEQUENCE [LARGE SCALE GENOMIC DNA]</scope>
</reference>
<evidence type="ECO:0000256" key="2">
    <source>
        <dbReference type="ARBA" id="ARBA00022676"/>
    </source>
</evidence>
<gene>
    <name evidence="5" type="ORF">COS78_00655</name>
</gene>
<sequence>MIPKVAVIILNWKQPQLTLDTVNSFFKTKHSGFDYQIILIDNGSPDDSVKIFENTFNKNPSVTILKTKTNLGYVGGNNLGIKYGLKNKYDYFLIVNNDVLFHPQFLEKLFKIIKHTPKSFLAPKIYFAPGFEFHKDRYTKKDLGRVIWSIGGIIDWQNIYGSNLGIDEVDRGQYDLHLPPSDFISGCCFMVSRQFFLDVGLFDEKYYLYLEDVDLSRRAIRSGYQLRVIPDSIIWHVNSGSSGSGSNLHDYFLTRNRLLFTYRYACLRTKFAVFRESLNQLFIGRPWQKRGVVDFYLGRLNQGSWK</sequence>
<evidence type="ECO:0000259" key="4">
    <source>
        <dbReference type="Pfam" id="PF00535"/>
    </source>
</evidence>
<evidence type="ECO:0000313" key="5">
    <source>
        <dbReference type="EMBL" id="PIU73751.1"/>
    </source>
</evidence>
<dbReference type="Pfam" id="PF00535">
    <property type="entry name" value="Glycos_transf_2"/>
    <property type="match status" value="1"/>
</dbReference>
<evidence type="ECO:0000313" key="6">
    <source>
        <dbReference type="Proteomes" id="UP000231407"/>
    </source>
</evidence>
<keyword evidence="3" id="KW-0808">Transferase</keyword>
<organism evidence="5 6">
    <name type="scientific">Candidatus Shapirobacteria bacterium CG06_land_8_20_14_3_00_40_12</name>
    <dbReference type="NCBI Taxonomy" id="1974881"/>
    <lineage>
        <taxon>Bacteria</taxon>
        <taxon>Candidatus Shapironibacteriota</taxon>
    </lineage>
</organism>
<evidence type="ECO:0000256" key="3">
    <source>
        <dbReference type="ARBA" id="ARBA00022679"/>
    </source>
</evidence>
<dbReference type="PANTHER" id="PTHR43179:SF12">
    <property type="entry name" value="GALACTOFURANOSYLTRANSFERASE GLFT2"/>
    <property type="match status" value="1"/>
</dbReference>